<comment type="caution">
    <text evidence="1">The sequence shown here is derived from an EMBL/GenBank/DDBJ whole genome shotgun (WGS) entry which is preliminary data.</text>
</comment>
<accession>A0AC61Y9Y3</accession>
<dbReference type="Proteomes" id="UP000356253">
    <property type="component" value="Unassembled WGS sequence"/>
</dbReference>
<name>A0AC61Y9Y3_9FLAO</name>
<gene>
    <name evidence="1" type="primary">ycf3_2</name>
    <name evidence="1" type="ORF">FVB9532_01420</name>
</gene>
<protein>
    <submittedName>
        <fullName evidence="1">Photosystem I assembly protein Ycf3</fullName>
    </submittedName>
</protein>
<proteinExistence type="predicted"/>
<evidence type="ECO:0000313" key="2">
    <source>
        <dbReference type="Proteomes" id="UP000356253"/>
    </source>
</evidence>
<keyword evidence="2" id="KW-1185">Reference proteome</keyword>
<evidence type="ECO:0000313" key="1">
    <source>
        <dbReference type="EMBL" id="VVV00155.1"/>
    </source>
</evidence>
<dbReference type="EMBL" id="CABVMM010000005">
    <property type="protein sequence ID" value="VVV00155.1"/>
    <property type="molecule type" value="Genomic_DNA"/>
</dbReference>
<organism evidence="1 2">
    <name type="scientific">Mesonia oceanica</name>
    <dbReference type="NCBI Taxonomy" id="2687242"/>
    <lineage>
        <taxon>Bacteria</taxon>
        <taxon>Pseudomonadati</taxon>
        <taxon>Bacteroidota</taxon>
        <taxon>Flavobacteriia</taxon>
        <taxon>Flavobacteriales</taxon>
        <taxon>Flavobacteriaceae</taxon>
        <taxon>Mesonia</taxon>
    </lineage>
</organism>
<reference evidence="1" key="1">
    <citation type="submission" date="2019-09" db="EMBL/GenBank/DDBJ databases">
        <authorList>
            <person name="Rodrigo-Torres L."/>
            <person name="Arahal R. D."/>
            <person name="Lucena T."/>
        </authorList>
    </citation>
    <scope>NUCLEOTIDE SEQUENCE</scope>
    <source>
        <strain evidence="1">ISS653</strain>
    </source>
</reference>
<sequence>MKRIRSSDFALLLISDNYLKSKNCLYEILELQKDDNHWDKVLPIVCEETKIYTAFDRIKYINFWEKKTIELETALKTIDPINSTELYKDLKLFKDISFNIDRFLKLVSESLHFKPEEIIDKKYKPIIDKFGLGINAESLISLLNIYLITDLEKREIALDNYIDNHKESGYYYSIKGSTSRDLSKFDQAIHYYKKGLAIEPNLFTILNNYGQIAQHVKKDFKKAKELYEKAVLANPKSDIARLNLGVLLKQEFNDVKGAEEQYNKILEFDPKNAKAHNNISNIYKDPSAKKVDLEKAEYHLVKAIESNPNYIEALLSYGNFLKVYKKEMNIINAFKNWIKKVTLKIY</sequence>